<protein>
    <recommendedName>
        <fullName evidence="2">Domain of unknown function at the cortex 1 domain-containing protein</fullName>
    </recommendedName>
</protein>
<dbReference type="EMBL" id="HBIO01004667">
    <property type="protein sequence ID" value="CAE0458374.1"/>
    <property type="molecule type" value="Transcribed_RNA"/>
</dbReference>
<dbReference type="AlphaFoldDB" id="A0A7S3V5M8"/>
<feature type="compositionally biased region" description="Acidic residues" evidence="1">
    <location>
        <begin position="17"/>
        <end position="27"/>
    </location>
</feature>
<evidence type="ECO:0000313" key="3">
    <source>
        <dbReference type="EMBL" id="CAE0458374.1"/>
    </source>
</evidence>
<gene>
    <name evidence="3" type="ORF">CDEB00056_LOCUS3215</name>
</gene>
<accession>A0A7S3V5M8</accession>
<organism evidence="3">
    <name type="scientific">Chaetoceros debilis</name>
    <dbReference type="NCBI Taxonomy" id="122233"/>
    <lineage>
        <taxon>Eukaryota</taxon>
        <taxon>Sar</taxon>
        <taxon>Stramenopiles</taxon>
        <taxon>Ochrophyta</taxon>
        <taxon>Bacillariophyta</taxon>
        <taxon>Coscinodiscophyceae</taxon>
        <taxon>Chaetocerotophycidae</taxon>
        <taxon>Chaetocerotales</taxon>
        <taxon>Chaetocerotaceae</taxon>
        <taxon>Chaetoceros</taxon>
    </lineage>
</organism>
<feature type="compositionally biased region" description="Polar residues" evidence="1">
    <location>
        <begin position="1"/>
        <end position="16"/>
    </location>
</feature>
<name>A0A7S3V5M8_9STRA</name>
<sequence>MSSDLLHSAKISPTSEAETEEDKDIDVTDADLETVITEAEAEVPKYGELKTILQTPSPDGGSVAESFSGTDVDLSKSPFPVNNEFFEGFIHIMMRDLPNNTYDFDGEKEVLWEIQMQGKFKRDPKGPIYLAMELPQIEKYKVNAPIRLVIRACLQLMKTMGHKDVHMSFGGNGEVPHIGAPAFHSFDRVVVTPVGETPPQLGTHMEKKKSDIERRKKFFKTNMKIEVGATYTFSMKNRRFNPLLWKVVGVPIARQFTVSRFTEAVRLAVYEVLEENGKPVDDPQGKVTAMAKKKHTKRNTFIWIRMSRFRSKSK</sequence>
<evidence type="ECO:0000259" key="2">
    <source>
        <dbReference type="Pfam" id="PF08588"/>
    </source>
</evidence>
<dbReference type="InterPro" id="IPR013897">
    <property type="entry name" value="Duc1"/>
</dbReference>
<feature type="domain" description="Domain of unknown function at the cortex 1" evidence="2">
    <location>
        <begin position="75"/>
        <end position="266"/>
    </location>
</feature>
<dbReference type="Pfam" id="PF08588">
    <property type="entry name" value="Duc1"/>
    <property type="match status" value="1"/>
</dbReference>
<evidence type="ECO:0000256" key="1">
    <source>
        <dbReference type="SAM" id="MobiDB-lite"/>
    </source>
</evidence>
<feature type="region of interest" description="Disordered" evidence="1">
    <location>
        <begin position="1"/>
        <end position="27"/>
    </location>
</feature>
<proteinExistence type="predicted"/>
<reference evidence="3" key="1">
    <citation type="submission" date="2021-01" db="EMBL/GenBank/DDBJ databases">
        <authorList>
            <person name="Corre E."/>
            <person name="Pelletier E."/>
            <person name="Niang G."/>
            <person name="Scheremetjew M."/>
            <person name="Finn R."/>
            <person name="Kale V."/>
            <person name="Holt S."/>
            <person name="Cochrane G."/>
            <person name="Meng A."/>
            <person name="Brown T."/>
            <person name="Cohen L."/>
        </authorList>
    </citation>
    <scope>NUCLEOTIDE SEQUENCE</scope>
    <source>
        <strain evidence="3">MM31A-1</strain>
    </source>
</reference>